<evidence type="ECO:0000313" key="5">
    <source>
        <dbReference type="EMBL" id="AFM23508.1"/>
    </source>
</evidence>
<evidence type="ECO:0000256" key="1">
    <source>
        <dbReference type="ARBA" id="ARBA00022723"/>
    </source>
</evidence>
<evidence type="ECO:0000313" key="6">
    <source>
        <dbReference type="Proteomes" id="UP000006055"/>
    </source>
</evidence>
<evidence type="ECO:0000259" key="4">
    <source>
        <dbReference type="PROSITE" id="PS51379"/>
    </source>
</evidence>
<dbReference type="eggNOG" id="COG1145">
    <property type="taxonomic scope" value="Bacteria"/>
</dbReference>
<dbReference type="Proteomes" id="UP000006055">
    <property type="component" value="Chromosome"/>
</dbReference>
<dbReference type="STRING" id="706587.Desti_0783"/>
<keyword evidence="6" id="KW-1185">Reference proteome</keyword>
<dbReference type="GO" id="GO:0046872">
    <property type="term" value="F:metal ion binding"/>
    <property type="evidence" value="ECO:0007669"/>
    <property type="project" value="UniProtKB-KW"/>
</dbReference>
<dbReference type="PANTHER" id="PTHR42827:SF1">
    <property type="entry name" value="IRON-SULFUR CLUSTER-BINDING PROTEIN"/>
    <property type="match status" value="1"/>
</dbReference>
<dbReference type="RefSeq" id="WP_014808664.1">
    <property type="nucleotide sequence ID" value="NC_018025.1"/>
</dbReference>
<reference evidence="6" key="1">
    <citation type="submission" date="2012-06" db="EMBL/GenBank/DDBJ databases">
        <title>Complete sequence of chromosome of Desulfomonile tiedjei DSM 6799.</title>
        <authorList>
            <person name="Lucas S."/>
            <person name="Copeland A."/>
            <person name="Lapidus A."/>
            <person name="Glavina del Rio T."/>
            <person name="Dalin E."/>
            <person name="Tice H."/>
            <person name="Bruce D."/>
            <person name="Goodwin L."/>
            <person name="Pitluck S."/>
            <person name="Peters L."/>
            <person name="Ovchinnikova G."/>
            <person name="Zeytun A."/>
            <person name="Lu M."/>
            <person name="Kyrpides N."/>
            <person name="Mavromatis K."/>
            <person name="Ivanova N."/>
            <person name="Brettin T."/>
            <person name="Detter J.C."/>
            <person name="Han C."/>
            <person name="Larimer F."/>
            <person name="Land M."/>
            <person name="Hauser L."/>
            <person name="Markowitz V."/>
            <person name="Cheng J.-F."/>
            <person name="Hugenholtz P."/>
            <person name="Woyke T."/>
            <person name="Wu D."/>
            <person name="Spring S."/>
            <person name="Schroeder M."/>
            <person name="Brambilla E."/>
            <person name="Klenk H.-P."/>
            <person name="Eisen J.A."/>
        </authorList>
    </citation>
    <scope>NUCLEOTIDE SEQUENCE [LARGE SCALE GENOMIC DNA]</scope>
    <source>
        <strain evidence="6">ATCC 49306 / DSM 6799 / DCB-1</strain>
    </source>
</reference>
<name>I4C1R7_DESTA</name>
<dbReference type="SUPFAM" id="SSF54862">
    <property type="entry name" value="4Fe-4S ferredoxins"/>
    <property type="match status" value="1"/>
</dbReference>
<keyword evidence="1" id="KW-0479">Metal-binding</keyword>
<dbReference type="InterPro" id="IPR017900">
    <property type="entry name" value="4Fe4S_Fe_S_CS"/>
</dbReference>
<accession>I4C1R7</accession>
<dbReference type="InterPro" id="IPR017896">
    <property type="entry name" value="4Fe4S_Fe-S-bd"/>
</dbReference>
<sequence length="559" mass="63308">MKDRRMLGVLAFLVWWGIWGALLTGTPFKIGERKIYPPEQGLGTIPYVGNDIKNLQRLSIKDFASFIYGNQPSRGPKGTTFDMVNHRKEIPQLASIIHNTTRFGAPEMVEGFWGPVNPKKVDLPDPVTLTKFVKEMALYLGAVDVGIADLGPNPEVWFFQDDSFGYPLQVKPAEHRYAIVTVNEEKQSLHPYPTGWNVDSIRYYSKVSKNYWDDDFVAGHIAEMVRMMGYHAWGHNNAYVKSVPLAIMAGLGEYGRFGNLITLNWGSNVRINAVTTDLPLIPDKPIHIGVADICEKCTRCIDYCPMKAIPIEEMEFMGVRTWKPNFWKCRRATVVGLNNVTDASTCTLCRDVCPFVKDTTTPAHKLGRYMVSRSSIGRRFILNLDYLLYSRWNRHGLQQVMTDRRTRLREANAKYPEGDWCKEWFTTGTKDEKGRRIYREKNPDGIMAVAKGGIGITNPFYSSKDLAEPTFGKWPTWEDPWGRKILGYEDGKEGAPRLNLRPTVRMIGSTVLSGVAGSPMVAYALKKMLPEEARNQEPETWCGAGFDTACNPRSNSYAW</sequence>
<proteinExistence type="predicted"/>
<dbReference type="PANTHER" id="PTHR42827">
    <property type="entry name" value="IRON-SULFUR CLUSTER-BINDING PROTEIN-RELATED"/>
    <property type="match status" value="1"/>
</dbReference>
<dbReference type="AlphaFoldDB" id="I4C1R7"/>
<protein>
    <recommendedName>
        <fullName evidence="4">4Fe-4S ferredoxin-type domain-containing protein</fullName>
    </recommendedName>
</protein>
<keyword evidence="2" id="KW-0408">Iron</keyword>
<evidence type="ECO:0000256" key="2">
    <source>
        <dbReference type="ARBA" id="ARBA00023004"/>
    </source>
</evidence>
<dbReference type="eggNOG" id="COG1600">
    <property type="taxonomic scope" value="Bacteria"/>
</dbReference>
<dbReference type="PROSITE" id="PS00198">
    <property type="entry name" value="4FE4S_FER_1"/>
    <property type="match status" value="1"/>
</dbReference>
<evidence type="ECO:0000256" key="3">
    <source>
        <dbReference type="ARBA" id="ARBA00023014"/>
    </source>
</evidence>
<dbReference type="KEGG" id="dti:Desti_0783"/>
<feature type="domain" description="4Fe-4S ferredoxin-type" evidence="4">
    <location>
        <begin position="284"/>
        <end position="314"/>
    </location>
</feature>
<dbReference type="HOGENOM" id="CLU_487226_0_0_7"/>
<dbReference type="Gene3D" id="3.30.70.3270">
    <property type="match status" value="1"/>
</dbReference>
<dbReference type="EMBL" id="CP003360">
    <property type="protein sequence ID" value="AFM23508.1"/>
    <property type="molecule type" value="Genomic_DNA"/>
</dbReference>
<keyword evidence="3" id="KW-0411">Iron-sulfur</keyword>
<gene>
    <name evidence="5" type="ordered locus">Desti_0783</name>
</gene>
<dbReference type="PROSITE" id="PS51379">
    <property type="entry name" value="4FE4S_FER_2"/>
    <property type="match status" value="1"/>
</dbReference>
<dbReference type="GO" id="GO:0051536">
    <property type="term" value="F:iron-sulfur cluster binding"/>
    <property type="evidence" value="ECO:0007669"/>
    <property type="project" value="UniProtKB-KW"/>
</dbReference>
<organism evidence="5 6">
    <name type="scientific">Desulfomonile tiedjei (strain ATCC 49306 / DSM 6799 / DCB-1)</name>
    <dbReference type="NCBI Taxonomy" id="706587"/>
    <lineage>
        <taxon>Bacteria</taxon>
        <taxon>Pseudomonadati</taxon>
        <taxon>Thermodesulfobacteriota</taxon>
        <taxon>Desulfomonilia</taxon>
        <taxon>Desulfomonilales</taxon>
        <taxon>Desulfomonilaceae</taxon>
        <taxon>Desulfomonile</taxon>
    </lineage>
</organism>
<dbReference type="OrthoDB" id="9815745at2"/>